<dbReference type="GO" id="GO:0140359">
    <property type="term" value="F:ABC-type transporter activity"/>
    <property type="evidence" value="ECO:0007669"/>
    <property type="project" value="InterPro"/>
</dbReference>
<dbReference type="Gene3D" id="1.20.1560.10">
    <property type="entry name" value="ABC transporter type 1, transmembrane domain"/>
    <property type="match status" value="2"/>
</dbReference>
<keyword evidence="8 11" id="KW-1133">Transmembrane helix</keyword>
<feature type="domain" description="ABC transmembrane type-1" evidence="13">
    <location>
        <begin position="440"/>
        <end position="622"/>
    </location>
</feature>
<evidence type="ECO:0000256" key="2">
    <source>
        <dbReference type="ARBA" id="ARBA00009726"/>
    </source>
</evidence>
<comment type="caution">
    <text evidence="14">The sequence shown here is derived from an EMBL/GenBank/DDBJ whole genome shotgun (WGS) entry which is preliminary data.</text>
</comment>
<dbReference type="PROSITE" id="PS50893">
    <property type="entry name" value="ABC_TRANSPORTER_2"/>
    <property type="match status" value="2"/>
</dbReference>
<dbReference type="CDD" id="cd18604">
    <property type="entry name" value="ABC_6TM_VMR1_D2_like"/>
    <property type="match status" value="1"/>
</dbReference>
<feature type="transmembrane region" description="Helical" evidence="11">
    <location>
        <begin position="558"/>
        <end position="587"/>
    </location>
</feature>
<dbReference type="Pfam" id="PF00005">
    <property type="entry name" value="ABC_tran"/>
    <property type="match status" value="2"/>
</dbReference>
<feature type="transmembrane region" description="Helical" evidence="11">
    <location>
        <begin position="1230"/>
        <end position="1256"/>
    </location>
</feature>
<feature type="transmembrane region" description="Helical" evidence="11">
    <location>
        <begin position="593"/>
        <end position="615"/>
    </location>
</feature>
<dbReference type="InterPro" id="IPR017871">
    <property type="entry name" value="ABC_transporter-like_CS"/>
</dbReference>
<evidence type="ECO:0000313" key="14">
    <source>
        <dbReference type="EMBL" id="KAG4413916.1"/>
    </source>
</evidence>
<dbReference type="InterPro" id="IPR003593">
    <property type="entry name" value="AAA+_ATPase"/>
</dbReference>
<dbReference type="PANTHER" id="PTHR24223">
    <property type="entry name" value="ATP-BINDING CASSETTE SUB-FAMILY C"/>
    <property type="match status" value="1"/>
</dbReference>
<dbReference type="GO" id="GO:0005524">
    <property type="term" value="F:ATP binding"/>
    <property type="evidence" value="ECO:0007669"/>
    <property type="project" value="UniProtKB-KW"/>
</dbReference>
<dbReference type="FunFam" id="3.40.50.300:FF:000838">
    <property type="entry name" value="ABC multidrug transporter (Eurofung)"/>
    <property type="match status" value="1"/>
</dbReference>
<accession>A0A8H7T7V9</accession>
<evidence type="ECO:0000256" key="5">
    <source>
        <dbReference type="ARBA" id="ARBA00022737"/>
    </source>
</evidence>
<dbReference type="SUPFAM" id="SSF52540">
    <property type="entry name" value="P-loop containing nucleoside triphosphate hydrolases"/>
    <property type="match status" value="2"/>
</dbReference>
<dbReference type="GO" id="GO:0016020">
    <property type="term" value="C:membrane"/>
    <property type="evidence" value="ECO:0007669"/>
    <property type="project" value="UniProtKB-SubCell"/>
</dbReference>
<dbReference type="Pfam" id="PF00664">
    <property type="entry name" value="ABC_membrane"/>
    <property type="match status" value="2"/>
</dbReference>
<proteinExistence type="inferred from homology"/>
<feature type="transmembrane region" description="Helical" evidence="11">
    <location>
        <begin position="1201"/>
        <end position="1224"/>
    </location>
</feature>
<gene>
    <name evidence="14" type="ORF">IFR04_012931</name>
</gene>
<dbReference type="FunFam" id="1.20.1560.10:FF:000013">
    <property type="entry name" value="ABC transporter C family member 2"/>
    <property type="match status" value="1"/>
</dbReference>
<evidence type="ECO:0000313" key="15">
    <source>
        <dbReference type="Proteomes" id="UP000664132"/>
    </source>
</evidence>
<keyword evidence="5" id="KW-0677">Repeat</keyword>
<comment type="similarity">
    <text evidence="2">Belongs to the ABC transporter superfamily. ABCC family. Conjugate transporter (TC 3.A.1.208) subfamily.</text>
</comment>
<evidence type="ECO:0000259" key="12">
    <source>
        <dbReference type="PROSITE" id="PS50893"/>
    </source>
</evidence>
<dbReference type="PROSITE" id="PS00211">
    <property type="entry name" value="ABC_TRANSPORTER_1"/>
    <property type="match status" value="2"/>
</dbReference>
<feature type="transmembrane region" description="Helical" evidence="11">
    <location>
        <begin position="1119"/>
        <end position="1139"/>
    </location>
</feature>
<dbReference type="InterPro" id="IPR050173">
    <property type="entry name" value="ABC_transporter_C-like"/>
</dbReference>
<evidence type="ECO:0000256" key="10">
    <source>
        <dbReference type="SAM" id="MobiDB-lite"/>
    </source>
</evidence>
<keyword evidence="7" id="KW-0067">ATP-binding</keyword>
<feature type="transmembrane region" description="Helical" evidence="11">
    <location>
        <begin position="107"/>
        <end position="128"/>
    </location>
</feature>
<evidence type="ECO:0000256" key="7">
    <source>
        <dbReference type="ARBA" id="ARBA00022840"/>
    </source>
</evidence>
<dbReference type="GO" id="GO:0016887">
    <property type="term" value="F:ATP hydrolysis activity"/>
    <property type="evidence" value="ECO:0007669"/>
    <property type="project" value="InterPro"/>
</dbReference>
<dbReference type="SMART" id="SM00382">
    <property type="entry name" value="AAA"/>
    <property type="match status" value="2"/>
</dbReference>
<organism evidence="14 15">
    <name type="scientific">Cadophora malorum</name>
    <dbReference type="NCBI Taxonomy" id="108018"/>
    <lineage>
        <taxon>Eukaryota</taxon>
        <taxon>Fungi</taxon>
        <taxon>Dikarya</taxon>
        <taxon>Ascomycota</taxon>
        <taxon>Pezizomycotina</taxon>
        <taxon>Leotiomycetes</taxon>
        <taxon>Helotiales</taxon>
        <taxon>Ploettnerulaceae</taxon>
        <taxon>Cadophora</taxon>
    </lineage>
</organism>
<feature type="transmembrane region" description="Helical" evidence="11">
    <location>
        <begin position="1094"/>
        <end position="1113"/>
    </location>
</feature>
<comment type="subcellular location">
    <subcellularLocation>
        <location evidence="1">Membrane</location>
        <topology evidence="1">Multi-pass membrane protein</topology>
    </subcellularLocation>
</comment>
<evidence type="ECO:0000256" key="11">
    <source>
        <dbReference type="SAM" id="Phobius"/>
    </source>
</evidence>
<evidence type="ECO:0000256" key="4">
    <source>
        <dbReference type="ARBA" id="ARBA00022692"/>
    </source>
</evidence>
<evidence type="ECO:0000256" key="1">
    <source>
        <dbReference type="ARBA" id="ARBA00004141"/>
    </source>
</evidence>
<sequence length="1560" mass="174271">MPLRVTLTASACLLVNTLGLINTICSSRDRSQSTNRRTNFQDHSDIGKLQYEDEDGIATRESLSSFGNGIPRFFIATGAMSGLAISMFCLGKSTFDTSQSDRSADLLWLKSISAAAWCSISVQVVLMIRERCTVRRFEIGGNVAISCFSLSASLVLVCLWLHTYVRIPDQDLNLFLAQFMIGFKTFWACGTLQRRPEVHHGGRVVDAQFTSSFFKRYTFSWIAPLLDKAQIVDSLELSDLPEMDSSARAQTLRSSFEKTQREHGMGERRLWRIIYQDHKRRFLREWSLAAIEPFALMFPQICLFRILTILEHRVHSTEARKELWLWILALGVSKLVHLLLETWLEWIKFGLLATPVRSQLTAIIFGKSLRMKNIKDPNHDQVIGRSVEHLTTAEENDGKCSFSEFRDDEDAENFSLLEFKDRSGSKSAQVPETTITSHATLIGVDVQRVSMFCGENALLLGGVVKMILGVWFLVYLIGWISTFAGLAMPFLMQPISIFVSRNYGKAQASVMSARDEKTHIVTEVLHGIRQIKFSALEDKWQAVIMQSREKELKAQTRVYFWMILLLMTWLSMPILLGAVGLSLYVWISKSMLASVAFTALSVFSTLEFTMSAIPINIAKFLDARISCDRIQEHLQLLDKTISSSSCGDEKINFKDAKLRWPSYGKRQNAFSLGPMDLSFPLRALSLVHGKTGVGKSLILAGIIGEADVVEGSIDSPPLAASDDPRSYPITVGNWIIPNNIAYVAQIPWIENGTIQSSILFGLPLDSARYSSVLHASALTPDLEVMPHGDQTQVGAVGVTLSGGQRQRLTFARALYSRASILVLDDIFSAVDVHVGRHMLEHGIKASLRIGRTVIIATHHVDMVLPLASYVVECGEDTAWGMTKRPEEDLNTFVPAERGTKDSEADVQDEDSFVDMSREEQSFSTPSHLPPRPPEIEHLEQGRVKWKVYNAYVQVSGGWIPWSLGLFVFIFSTVLLFARSYWIKIWSEASEKPRITGPQPSTSSTVPQSSKATEHLIFYLLIYLALSLISVIFIGLKIAALLYLSLRASKALFETFTARVIRTQLRWLDTIPTGQILNRFTSDFALIDSQLGMDFILFLNRLLAMLTIATSALLLSKLMLFPVLLFTLLCIYYTSLYLPLARSTRRLESTSRTPIFSLFDSSISGLSTIRSFGKGEQYLSLMYRKIDDHTRSSWYIILANRWVAIHQGFIGVLFALCLAASIAVLPDISVALAGFALSFGVEFSRLIIITIAQYAAFELDMNSMERVLEYIISAPVEKLSGLPAPVNWPSQGVVEFRDYETGYGEGLPSVLKGLDVMFEARQRVGVVGRTGSGKSTLTLALFRFLEARKGSILIDGIDISRLAIRDLRRNLAIIPQDPVLFSGTIRSNLDPFERYDNQELRHAMAKLQLGKDKERGSKMRERVGEEYPSSTTRDPSESESPLDIFSDFNFKISRGGLNLSSGQRQLVCLVRALLTHPPPKILILDEATSAIDVATESLLQHTLREHFAECTLIVVAHRLSTLKDFDKILVLDGGEAVEFDNPERLRGGVGGGMFSLGGMAT</sequence>
<dbReference type="InterPro" id="IPR003439">
    <property type="entry name" value="ABC_transporter-like_ATP-bd"/>
</dbReference>
<feature type="transmembrane region" description="Helical" evidence="11">
    <location>
        <begin position="1015"/>
        <end position="1043"/>
    </location>
</feature>
<evidence type="ECO:0000256" key="3">
    <source>
        <dbReference type="ARBA" id="ARBA00022448"/>
    </source>
</evidence>
<evidence type="ECO:0000256" key="6">
    <source>
        <dbReference type="ARBA" id="ARBA00022741"/>
    </source>
</evidence>
<dbReference type="Gene3D" id="3.40.50.300">
    <property type="entry name" value="P-loop containing nucleotide triphosphate hydrolases"/>
    <property type="match status" value="2"/>
</dbReference>
<dbReference type="OrthoDB" id="6500128at2759"/>
<dbReference type="CDD" id="cd03244">
    <property type="entry name" value="ABCC_MRP_domain2"/>
    <property type="match status" value="1"/>
</dbReference>
<dbReference type="PROSITE" id="PS50929">
    <property type="entry name" value="ABC_TM1F"/>
    <property type="match status" value="2"/>
</dbReference>
<feature type="transmembrane region" description="Helical" evidence="11">
    <location>
        <begin position="73"/>
        <end position="95"/>
    </location>
</feature>
<feature type="domain" description="ABC transporter" evidence="12">
    <location>
        <begin position="1293"/>
        <end position="1557"/>
    </location>
</feature>
<dbReference type="InterPro" id="IPR027417">
    <property type="entry name" value="P-loop_NTPase"/>
</dbReference>
<evidence type="ECO:0000259" key="13">
    <source>
        <dbReference type="PROSITE" id="PS50929"/>
    </source>
</evidence>
<feature type="transmembrane region" description="Helical" evidence="11">
    <location>
        <begin position="958"/>
        <end position="981"/>
    </location>
</feature>
<dbReference type="GO" id="GO:0005737">
    <property type="term" value="C:cytoplasm"/>
    <property type="evidence" value="ECO:0007669"/>
    <property type="project" value="UniProtKB-ARBA"/>
</dbReference>
<keyword evidence="6" id="KW-0547">Nucleotide-binding</keyword>
<dbReference type="InterPro" id="IPR011527">
    <property type="entry name" value="ABC1_TM_dom"/>
</dbReference>
<feature type="domain" description="ABC transporter" evidence="12">
    <location>
        <begin position="651"/>
        <end position="900"/>
    </location>
</feature>
<dbReference type="CDD" id="cd18596">
    <property type="entry name" value="ABC_6TM_VMR1_D1_like"/>
    <property type="match status" value="1"/>
</dbReference>
<feature type="domain" description="ABC transmembrane type-1" evidence="13">
    <location>
        <begin position="963"/>
        <end position="1258"/>
    </location>
</feature>
<evidence type="ECO:0000256" key="8">
    <source>
        <dbReference type="ARBA" id="ARBA00022989"/>
    </source>
</evidence>
<protein>
    <submittedName>
        <fullName evidence="14">Uncharacterized protein</fullName>
    </submittedName>
</protein>
<dbReference type="EMBL" id="JAFJYH010000289">
    <property type="protein sequence ID" value="KAG4413916.1"/>
    <property type="molecule type" value="Genomic_DNA"/>
</dbReference>
<feature type="region of interest" description="Disordered" evidence="10">
    <location>
        <begin position="1410"/>
        <end position="1439"/>
    </location>
</feature>
<dbReference type="SUPFAM" id="SSF90123">
    <property type="entry name" value="ABC transporter transmembrane region"/>
    <property type="match status" value="2"/>
</dbReference>
<keyword evidence="9 11" id="KW-0472">Membrane</keyword>
<feature type="compositionally biased region" description="Basic and acidic residues" evidence="10">
    <location>
        <begin position="1410"/>
        <end position="1424"/>
    </location>
</feature>
<keyword evidence="4 11" id="KW-0812">Transmembrane</keyword>
<feature type="transmembrane region" description="Helical" evidence="11">
    <location>
        <begin position="6"/>
        <end position="27"/>
    </location>
</feature>
<reference evidence="14" key="1">
    <citation type="submission" date="2021-02" db="EMBL/GenBank/DDBJ databases">
        <title>Genome sequence Cadophora malorum strain M34.</title>
        <authorList>
            <person name="Stefanovic E."/>
            <person name="Vu D."/>
            <person name="Scully C."/>
            <person name="Dijksterhuis J."/>
            <person name="Roader J."/>
            <person name="Houbraken J."/>
        </authorList>
    </citation>
    <scope>NUCLEOTIDE SEQUENCE</scope>
    <source>
        <strain evidence="14">M34</strain>
    </source>
</reference>
<dbReference type="Proteomes" id="UP000664132">
    <property type="component" value="Unassembled WGS sequence"/>
</dbReference>
<evidence type="ECO:0000256" key="9">
    <source>
        <dbReference type="ARBA" id="ARBA00023136"/>
    </source>
</evidence>
<dbReference type="InterPro" id="IPR036640">
    <property type="entry name" value="ABC1_TM_sf"/>
</dbReference>
<name>A0A8H7T7V9_9HELO</name>
<keyword evidence="15" id="KW-1185">Reference proteome</keyword>
<dbReference type="PANTHER" id="PTHR24223:SF456">
    <property type="entry name" value="MULTIDRUG RESISTANCE-ASSOCIATED PROTEIN LETHAL(2)03659"/>
    <property type="match status" value="1"/>
</dbReference>
<feature type="transmembrane region" description="Helical" evidence="11">
    <location>
        <begin position="140"/>
        <end position="162"/>
    </location>
</feature>
<keyword evidence="3" id="KW-0813">Transport</keyword>